<reference evidence="1" key="2">
    <citation type="submission" date="2015-03" db="UniProtKB">
        <authorList>
            <consortium name="EnsemblPlants"/>
        </authorList>
    </citation>
    <scope>IDENTIFICATION</scope>
</reference>
<evidence type="ECO:0000313" key="2">
    <source>
        <dbReference type="Proteomes" id="UP000032141"/>
    </source>
</evidence>
<dbReference type="Gramene" id="Bo9g043920.1">
    <property type="protein sequence ID" value="Bo9g043920.1"/>
    <property type="gene ID" value="Bo9g043920"/>
</dbReference>
<reference evidence="1 2" key="1">
    <citation type="journal article" date="2014" name="Genome Biol.">
        <title>Transcriptome and methylome profiling reveals relics of genome dominance in the mesopolyploid Brassica oleracea.</title>
        <authorList>
            <person name="Parkin I.A."/>
            <person name="Koh C."/>
            <person name="Tang H."/>
            <person name="Robinson S.J."/>
            <person name="Kagale S."/>
            <person name="Clarke W.E."/>
            <person name="Town C.D."/>
            <person name="Nixon J."/>
            <person name="Krishnakumar V."/>
            <person name="Bidwell S.L."/>
            <person name="Denoeud F."/>
            <person name="Belcram H."/>
            <person name="Links M.G."/>
            <person name="Just J."/>
            <person name="Clarke C."/>
            <person name="Bender T."/>
            <person name="Huebert T."/>
            <person name="Mason A.S."/>
            <person name="Pires J.C."/>
            <person name="Barker G."/>
            <person name="Moore J."/>
            <person name="Walley P.G."/>
            <person name="Manoli S."/>
            <person name="Batley J."/>
            <person name="Edwards D."/>
            <person name="Nelson M.N."/>
            <person name="Wang X."/>
            <person name="Paterson A.H."/>
            <person name="King G."/>
            <person name="Bancroft I."/>
            <person name="Chalhoub B."/>
            <person name="Sharpe A.G."/>
        </authorList>
    </citation>
    <scope>NUCLEOTIDE SEQUENCE</scope>
    <source>
        <strain evidence="1 2">cv. TO1000</strain>
    </source>
</reference>
<dbReference type="HOGENOM" id="CLU_2213620_0_0_1"/>
<dbReference type="AlphaFoldDB" id="A0A0D3E5A6"/>
<protein>
    <submittedName>
        <fullName evidence="1">Uncharacterized protein</fullName>
    </submittedName>
</protein>
<dbReference type="Proteomes" id="UP000032141">
    <property type="component" value="Chromosome C9"/>
</dbReference>
<sequence length="107" mass="12237">MNLTILLLSLNTSHSLYSAKRDLVSGGWCVYRRRSPPPLFVFFVMFLYNIFDLLDRCKVSSSGSRFRNAAFCCDLVKLILLLSPDLISSQIVLVIQRRLFSFGHPYG</sequence>
<evidence type="ECO:0000313" key="1">
    <source>
        <dbReference type="EnsemblPlants" id="Bo9g043920.1"/>
    </source>
</evidence>
<proteinExistence type="predicted"/>
<dbReference type="EnsemblPlants" id="Bo9g043920.1">
    <property type="protein sequence ID" value="Bo9g043920.1"/>
    <property type="gene ID" value="Bo9g043920"/>
</dbReference>
<name>A0A0D3E5A6_BRAOL</name>
<accession>A0A0D3E5A6</accession>
<keyword evidence="2" id="KW-1185">Reference proteome</keyword>
<organism evidence="1 2">
    <name type="scientific">Brassica oleracea var. oleracea</name>
    <dbReference type="NCBI Taxonomy" id="109376"/>
    <lineage>
        <taxon>Eukaryota</taxon>
        <taxon>Viridiplantae</taxon>
        <taxon>Streptophyta</taxon>
        <taxon>Embryophyta</taxon>
        <taxon>Tracheophyta</taxon>
        <taxon>Spermatophyta</taxon>
        <taxon>Magnoliopsida</taxon>
        <taxon>eudicotyledons</taxon>
        <taxon>Gunneridae</taxon>
        <taxon>Pentapetalae</taxon>
        <taxon>rosids</taxon>
        <taxon>malvids</taxon>
        <taxon>Brassicales</taxon>
        <taxon>Brassicaceae</taxon>
        <taxon>Brassiceae</taxon>
        <taxon>Brassica</taxon>
    </lineage>
</organism>